<protein>
    <submittedName>
        <fullName evidence="1">Uncharacterized protein</fullName>
    </submittedName>
</protein>
<sequence>MRSFMLVTFERSPARSFAASLDLLQADYTEGDAFDAIGLVRKLFVRKTAVSSSYSKRVQEWSSCFYSVSQHDEAMSVLDERALELESPLEVLMDGVALSIPRSKDVCEIEPKAVAAVLCRRLSSSSVADAVGELVPRWSSSCHASSSIKLSDNSSLRRISSISRRLLTLFRALRFPPQPPVSLVNSSSHGVHQVVASPDQCL</sequence>
<evidence type="ECO:0000313" key="2">
    <source>
        <dbReference type="Proteomes" id="UP000712600"/>
    </source>
</evidence>
<name>A0A8S9P9G8_BRACR</name>
<gene>
    <name evidence="1" type="ORF">F2Q69_00005087</name>
</gene>
<reference evidence="1" key="1">
    <citation type="submission" date="2019-12" db="EMBL/GenBank/DDBJ databases">
        <title>Genome sequencing and annotation of Brassica cretica.</title>
        <authorList>
            <person name="Studholme D.J."/>
            <person name="Sarris P."/>
        </authorList>
    </citation>
    <scope>NUCLEOTIDE SEQUENCE</scope>
    <source>
        <strain evidence="1">PFS-109/04</strain>
        <tissue evidence="1">Leaf</tissue>
    </source>
</reference>
<comment type="caution">
    <text evidence="1">The sequence shown here is derived from an EMBL/GenBank/DDBJ whole genome shotgun (WGS) entry which is preliminary data.</text>
</comment>
<proteinExistence type="predicted"/>
<accession>A0A8S9P9G8</accession>
<dbReference type="EMBL" id="QGKX02001521">
    <property type="protein sequence ID" value="KAF3509942.1"/>
    <property type="molecule type" value="Genomic_DNA"/>
</dbReference>
<dbReference type="AlphaFoldDB" id="A0A8S9P9G8"/>
<evidence type="ECO:0000313" key="1">
    <source>
        <dbReference type="EMBL" id="KAF3509942.1"/>
    </source>
</evidence>
<organism evidence="1 2">
    <name type="scientific">Brassica cretica</name>
    <name type="common">Mustard</name>
    <dbReference type="NCBI Taxonomy" id="69181"/>
    <lineage>
        <taxon>Eukaryota</taxon>
        <taxon>Viridiplantae</taxon>
        <taxon>Streptophyta</taxon>
        <taxon>Embryophyta</taxon>
        <taxon>Tracheophyta</taxon>
        <taxon>Spermatophyta</taxon>
        <taxon>Magnoliopsida</taxon>
        <taxon>eudicotyledons</taxon>
        <taxon>Gunneridae</taxon>
        <taxon>Pentapetalae</taxon>
        <taxon>rosids</taxon>
        <taxon>malvids</taxon>
        <taxon>Brassicales</taxon>
        <taxon>Brassicaceae</taxon>
        <taxon>Brassiceae</taxon>
        <taxon>Brassica</taxon>
    </lineage>
</organism>
<dbReference type="Proteomes" id="UP000712600">
    <property type="component" value="Unassembled WGS sequence"/>
</dbReference>